<evidence type="ECO:0000313" key="4">
    <source>
        <dbReference type="Proteomes" id="UP000030780"/>
    </source>
</evidence>
<dbReference type="InterPro" id="IPR030392">
    <property type="entry name" value="S74_ICA"/>
</dbReference>
<dbReference type="PROSITE" id="PS51688">
    <property type="entry name" value="ICA"/>
    <property type="match status" value="1"/>
</dbReference>
<dbReference type="Gene3D" id="1.10.10.10">
    <property type="entry name" value="Winged helix-like DNA-binding domain superfamily/Winged helix DNA-binding domain"/>
    <property type="match status" value="1"/>
</dbReference>
<dbReference type="InterPro" id="IPR032675">
    <property type="entry name" value="LRR_dom_sf"/>
</dbReference>
<reference evidence="3 4" key="1">
    <citation type="submission" date="2013-01" db="EMBL/GenBank/DDBJ databases">
        <authorList>
            <person name="Inman J."/>
            <person name="Zafar N."/>
            <person name="Lorenzi H."/>
            <person name="Caler E."/>
        </authorList>
    </citation>
    <scope>NUCLEOTIDE SEQUENCE [LARGE SCALE GENOMIC DNA]</scope>
    <source>
        <strain evidence="3 4">HM-3:IMSS</strain>
    </source>
</reference>
<accession>M7WY83</accession>
<dbReference type="SUPFAM" id="SSF52058">
    <property type="entry name" value="L domain-like"/>
    <property type="match status" value="2"/>
</dbReference>
<name>M7WY83_ENTHI</name>
<organism evidence="3 4">
    <name type="scientific">Entamoeba histolytica HM-3:IMSS</name>
    <dbReference type="NCBI Taxonomy" id="885315"/>
    <lineage>
        <taxon>Eukaryota</taxon>
        <taxon>Amoebozoa</taxon>
        <taxon>Evosea</taxon>
        <taxon>Archamoebae</taxon>
        <taxon>Mastigamoebida</taxon>
        <taxon>Entamoebidae</taxon>
        <taxon>Entamoeba</taxon>
    </lineage>
</organism>
<keyword evidence="1" id="KW-0472">Membrane</keyword>
<dbReference type="Proteomes" id="UP000030780">
    <property type="component" value="Unassembled WGS sequence"/>
</dbReference>
<dbReference type="VEuPathDB" id="AmoebaDB:KM1_049670"/>
<dbReference type="InterPro" id="IPR026906">
    <property type="entry name" value="LRR_5"/>
</dbReference>
<proteinExistence type="predicted"/>
<dbReference type="Pfam" id="PF13306">
    <property type="entry name" value="LRR_5"/>
    <property type="match status" value="3"/>
</dbReference>
<dbReference type="InterPro" id="IPR036388">
    <property type="entry name" value="WH-like_DNA-bd_sf"/>
</dbReference>
<dbReference type="OrthoDB" id="27041at2759"/>
<protein>
    <submittedName>
        <fullName evidence="3">Leucine rich repeat protein, bspa family protein</fullName>
    </submittedName>
</protein>
<feature type="transmembrane region" description="Helical" evidence="1">
    <location>
        <begin position="421"/>
        <end position="438"/>
    </location>
</feature>
<dbReference type="InterPro" id="IPR053139">
    <property type="entry name" value="Surface_bspA-like"/>
</dbReference>
<sequence>MNIWSFKMEQKAKRVRFKEYRCIYPGCNEGLKTKYNCLSHIWDMHIRTLNNIQEPFKSIKDKKTATKCCLPYLKFEENAITNRKRRPYDYSDLLGQEYKLKEEEEEENEVDLSNNDNNIIQSNSPPQIIVSPPHQNNPMINAIGMYQSPFLTDGISTQISNQIPHQYTQNDNVSGDRVVLNPITYELINSCGEDFIRIYYINQNIRRLHIFGEIFAENGFLQRSDQRYKKDIKKISNALEKVLLLTGRSYKYLNDKQRRFGFIAQELKEVIPEAVKEDEDGTLSIDPLALLPFIIESLKELNTQLKDVQHKTSSIRRFTEVTETVLKEIETTTPTNKISLGPPIYVAGCGLLFGTLAIIIALNGNFPFIWGFFMLCSLSYWVSFQMAPNGQWDNNAILAHFVLLNIGLACVAVTFLIGSLLQVFLCVYSAIMVILWGARKWLDVSFSSFFIASFILCCVACFGVFIFQPTFSCDVSTPMMRSVEYPQNLEYKDWSEVKFNLTSEIPWNCFDPRFVVNGKIIKFQSGDSVLSAIAKEGTVTPDTVDVKLMKSLCFKQLDCYHIMVIAKYFEYESDFINIICTCKKNKNILEMFHYNPIPILSTTLFPNIETHYLYFPFDKKLPSVKLEAICYEVTYSQFLEFQKEKIKCFKITYTQNDRIKYGNIIPYGINKIGEHCFEESDIKEIVIPNSVTSLGNNCFAHCTKLSSVQLSSNLVNLPFMCFSSCINLTTMVIPDSVQSMDASFFNCQHLQSITLSTTLKYIGCSCFKFCVSLHSIKFPSSLHCIGQNAFNCCILLDKILLPDSVYKIDEEAFSKCSTLSSIRLSADLAEIGRNCFKNCHSLREFIIPPSVCLMEAGVLTNCNRIEFFDATQDKNGDFIYEFTQHESEMIKRVCQIYNKKVGFYNINYIDENQQTEKDAIIDFNCSIIAKEAFKDNKFIESIAIPPSIIHCDNSCFENCTSLTSVYIPTSLTALCDSAFEGCINLKIIDIPMCSFEYVHSEVFKDCSSLQHIQIPTSVHTMCDSCFENCINLIELNIPNGVTKIGETCFINCSSMTGLTIPSSVEIIGLECFVNCSSLQSLQIPLDSNGNYKFPISYNEYLLFKSLGIHCNNIVLTQNDIDEDENIPIDVPLKLNNELFRGSNENHFIIPSNVIEIGDLCFGECFQLTSLELPSSITKIRKEAFSGSSQLKEIKIPSKIKKIIHLLFH</sequence>
<feature type="transmembrane region" description="Helical" evidence="1">
    <location>
        <begin position="368"/>
        <end position="384"/>
    </location>
</feature>
<dbReference type="PANTHER" id="PTHR45661:SF3">
    <property type="entry name" value="IG-LIKE DOMAIN-CONTAINING PROTEIN"/>
    <property type="match status" value="1"/>
</dbReference>
<evidence type="ECO:0000313" key="3">
    <source>
        <dbReference type="EMBL" id="EMS16349.1"/>
    </source>
</evidence>
<dbReference type="Gene3D" id="3.80.10.10">
    <property type="entry name" value="Ribonuclease Inhibitor"/>
    <property type="match status" value="5"/>
</dbReference>
<dbReference type="Pfam" id="PF13884">
    <property type="entry name" value="Peptidase_S74"/>
    <property type="match status" value="1"/>
</dbReference>
<keyword evidence="1" id="KW-0812">Transmembrane</keyword>
<keyword evidence="1" id="KW-1133">Transmembrane helix</keyword>
<dbReference type="EMBL" id="KB637447">
    <property type="protein sequence ID" value="EMS16349.1"/>
    <property type="molecule type" value="Genomic_DNA"/>
</dbReference>
<dbReference type="AlphaFoldDB" id="M7WY83"/>
<gene>
    <name evidence="3" type="ORF">KM1_049670</name>
</gene>
<feature type="transmembrane region" description="Helical" evidence="1">
    <location>
        <begin position="396"/>
        <end position="415"/>
    </location>
</feature>
<evidence type="ECO:0000256" key="1">
    <source>
        <dbReference type="SAM" id="Phobius"/>
    </source>
</evidence>
<feature type="transmembrane region" description="Helical" evidence="1">
    <location>
        <begin position="344"/>
        <end position="362"/>
    </location>
</feature>
<feature type="domain" description="Peptidase S74" evidence="2">
    <location>
        <begin position="224"/>
        <end position="312"/>
    </location>
</feature>
<feature type="transmembrane region" description="Helical" evidence="1">
    <location>
        <begin position="450"/>
        <end position="471"/>
    </location>
</feature>
<dbReference type="PANTHER" id="PTHR45661">
    <property type="entry name" value="SURFACE ANTIGEN"/>
    <property type="match status" value="1"/>
</dbReference>
<evidence type="ECO:0000259" key="2">
    <source>
        <dbReference type="PROSITE" id="PS51688"/>
    </source>
</evidence>